<protein>
    <submittedName>
        <fullName evidence="2">Uncharacterized protein</fullName>
    </submittedName>
</protein>
<proteinExistence type="predicted"/>
<reference evidence="3" key="1">
    <citation type="submission" date="2018-05" db="EMBL/GenBank/DDBJ databases">
        <title>Micromonospora globispora sp. nov. and Micromonospora rugosa sp. nov., isolated from marine sediment.</title>
        <authorList>
            <person name="Carro L."/>
            <person name="Aysel V."/>
            <person name="Cetin D."/>
            <person name="Igual J.M."/>
            <person name="Klenk H.-P."/>
            <person name="Trujillo M.E."/>
            <person name="Sahin N."/>
        </authorList>
    </citation>
    <scope>NUCLEOTIDE SEQUENCE [LARGE SCALE GENOMIC DNA]</scope>
    <source>
        <strain evidence="3">S2904</strain>
    </source>
</reference>
<dbReference type="EMBL" id="QGSV01000283">
    <property type="protein sequence ID" value="PWU44876.1"/>
    <property type="molecule type" value="Genomic_DNA"/>
</dbReference>
<keyword evidence="3" id="KW-1185">Reference proteome</keyword>
<feature type="region of interest" description="Disordered" evidence="1">
    <location>
        <begin position="1"/>
        <end position="21"/>
    </location>
</feature>
<organism evidence="2 3">
    <name type="scientific">Micromonospora globispora</name>
    <dbReference type="NCBI Taxonomy" id="1450148"/>
    <lineage>
        <taxon>Bacteria</taxon>
        <taxon>Bacillati</taxon>
        <taxon>Actinomycetota</taxon>
        <taxon>Actinomycetes</taxon>
        <taxon>Micromonosporales</taxon>
        <taxon>Micromonosporaceae</taxon>
        <taxon>Micromonospora</taxon>
    </lineage>
</organism>
<dbReference type="Proteomes" id="UP000245683">
    <property type="component" value="Unassembled WGS sequence"/>
</dbReference>
<evidence type="ECO:0000313" key="3">
    <source>
        <dbReference type="Proteomes" id="UP000245683"/>
    </source>
</evidence>
<evidence type="ECO:0000256" key="1">
    <source>
        <dbReference type="SAM" id="MobiDB-lite"/>
    </source>
</evidence>
<evidence type="ECO:0000313" key="2">
    <source>
        <dbReference type="EMBL" id="PWU44876.1"/>
    </source>
</evidence>
<name>A0A317JVQ8_9ACTN</name>
<dbReference type="AlphaFoldDB" id="A0A317JVQ8"/>
<accession>A0A317JVQ8</accession>
<gene>
    <name evidence="2" type="ORF">DLJ46_23690</name>
</gene>
<comment type="caution">
    <text evidence="2">The sequence shown here is derived from an EMBL/GenBank/DDBJ whole genome shotgun (WGS) entry which is preliminary data.</text>
</comment>
<sequence length="78" mass="8583">MQTLGLLAEQEASNMAEPEEAVTVRDGRIPGLQLYSTAHQEVESRDFARREASMRAAKYSASRCNRMVAEARAAAQPT</sequence>